<dbReference type="Proteomes" id="UP000784294">
    <property type="component" value="Unassembled WGS sequence"/>
</dbReference>
<dbReference type="AlphaFoldDB" id="A0A3S5AP12"/>
<keyword evidence="3" id="KW-1185">Reference proteome</keyword>
<proteinExistence type="predicted"/>
<name>A0A3S5AP12_9PLAT</name>
<gene>
    <name evidence="2" type="ORF">PXEA_LOCUS27728</name>
</gene>
<organism evidence="2 3">
    <name type="scientific">Protopolystoma xenopodis</name>
    <dbReference type="NCBI Taxonomy" id="117903"/>
    <lineage>
        <taxon>Eukaryota</taxon>
        <taxon>Metazoa</taxon>
        <taxon>Spiralia</taxon>
        <taxon>Lophotrochozoa</taxon>
        <taxon>Platyhelminthes</taxon>
        <taxon>Monogenea</taxon>
        <taxon>Polyopisthocotylea</taxon>
        <taxon>Polystomatidea</taxon>
        <taxon>Polystomatidae</taxon>
        <taxon>Protopolystoma</taxon>
    </lineage>
</organism>
<evidence type="ECO:0000256" key="1">
    <source>
        <dbReference type="SAM" id="MobiDB-lite"/>
    </source>
</evidence>
<feature type="region of interest" description="Disordered" evidence="1">
    <location>
        <begin position="38"/>
        <end position="64"/>
    </location>
</feature>
<protein>
    <submittedName>
        <fullName evidence="2">Uncharacterized protein</fullName>
    </submittedName>
</protein>
<dbReference type="EMBL" id="CAAALY010247349">
    <property type="protein sequence ID" value="VEL34288.1"/>
    <property type="molecule type" value="Genomic_DNA"/>
</dbReference>
<sequence>MMIRCSDGVHHMTDESLAPFHRNRRRLLWKQRQHECSSKANRQLVKRNLPSASGGTDLRISSPNTSTRNEKYFLSFFDKSPYLSITVRFVSHKTFPSAFLRCQQGTLNQVHSTGNKLQKSSSPQLSDSERQADRENEVTGPLSCSSDMVVQRDESLSMAPIYPDGEAHHLNQSTSILVGPYEAVSVSGAIVCRIQLNLGMQDG</sequence>
<feature type="compositionally biased region" description="Basic and acidic residues" evidence="1">
    <location>
        <begin position="127"/>
        <end position="137"/>
    </location>
</feature>
<feature type="compositionally biased region" description="Polar residues" evidence="1">
    <location>
        <begin position="50"/>
        <end position="64"/>
    </location>
</feature>
<accession>A0A3S5AP12</accession>
<evidence type="ECO:0000313" key="3">
    <source>
        <dbReference type="Proteomes" id="UP000784294"/>
    </source>
</evidence>
<feature type="region of interest" description="Disordered" evidence="1">
    <location>
        <begin position="111"/>
        <end position="142"/>
    </location>
</feature>
<evidence type="ECO:0000313" key="2">
    <source>
        <dbReference type="EMBL" id="VEL34288.1"/>
    </source>
</evidence>
<reference evidence="2" key="1">
    <citation type="submission" date="2018-11" db="EMBL/GenBank/DDBJ databases">
        <authorList>
            <consortium name="Pathogen Informatics"/>
        </authorList>
    </citation>
    <scope>NUCLEOTIDE SEQUENCE</scope>
</reference>
<comment type="caution">
    <text evidence="2">The sequence shown here is derived from an EMBL/GenBank/DDBJ whole genome shotgun (WGS) entry which is preliminary data.</text>
</comment>
<feature type="compositionally biased region" description="Polar residues" evidence="1">
    <location>
        <begin position="111"/>
        <end position="126"/>
    </location>
</feature>